<dbReference type="RefSeq" id="WP_027843406.1">
    <property type="nucleotide sequence ID" value="NZ_LMTZ01000096.1"/>
</dbReference>
<accession>A0A0V7ZPQ7</accession>
<keyword evidence="2" id="KW-1185">Reference proteome</keyword>
<reference evidence="1 2" key="1">
    <citation type="journal article" date="2015" name="Genome Announc.">
        <title>Draft Genome of the Euendolithic (true boring) Cyanobacterium Mastigocoleus testarum strain BC008.</title>
        <authorList>
            <person name="Guida B.S."/>
            <person name="Garcia-Pichel F."/>
        </authorList>
    </citation>
    <scope>NUCLEOTIDE SEQUENCE [LARGE SCALE GENOMIC DNA]</scope>
    <source>
        <strain evidence="1 2">BC008</strain>
    </source>
</reference>
<organism evidence="1 2">
    <name type="scientific">Mastigocoleus testarum BC008</name>
    <dbReference type="NCBI Taxonomy" id="371196"/>
    <lineage>
        <taxon>Bacteria</taxon>
        <taxon>Bacillati</taxon>
        <taxon>Cyanobacteriota</taxon>
        <taxon>Cyanophyceae</taxon>
        <taxon>Nostocales</taxon>
        <taxon>Hapalosiphonaceae</taxon>
        <taxon>Mastigocoleus</taxon>
    </lineage>
</organism>
<protein>
    <submittedName>
        <fullName evidence="1">Uncharacterized protein</fullName>
    </submittedName>
</protein>
<proteinExistence type="predicted"/>
<dbReference type="Proteomes" id="UP000053372">
    <property type="component" value="Unassembled WGS sequence"/>
</dbReference>
<dbReference type="AlphaFoldDB" id="A0A0V7ZPQ7"/>
<gene>
    <name evidence="1" type="ORF">BC008_42595</name>
</gene>
<evidence type="ECO:0000313" key="1">
    <source>
        <dbReference type="EMBL" id="KST66426.1"/>
    </source>
</evidence>
<comment type="caution">
    <text evidence="1">The sequence shown here is derived from an EMBL/GenBank/DDBJ whole genome shotgun (WGS) entry which is preliminary data.</text>
</comment>
<sequence>MIISIVLNEILLASLTSLRGRSEQLLIKAYYSSVQIVQFCPEVFKVLVLEKIVIITPSSKNTEHDLVDDKNRWDKPKRMIFQYFTRQDT</sequence>
<evidence type="ECO:0000313" key="2">
    <source>
        <dbReference type="Proteomes" id="UP000053372"/>
    </source>
</evidence>
<name>A0A0V7ZPQ7_9CYAN</name>
<dbReference type="EMBL" id="LMTZ01000096">
    <property type="protein sequence ID" value="KST66426.1"/>
    <property type="molecule type" value="Genomic_DNA"/>
</dbReference>